<dbReference type="InterPro" id="IPR005843">
    <property type="entry name" value="A-D-PHexomutase_C"/>
</dbReference>
<dbReference type="InterPro" id="IPR016055">
    <property type="entry name" value="A-D-PHexomutase_a/b/a-I/II/III"/>
</dbReference>
<evidence type="ECO:0000256" key="2">
    <source>
        <dbReference type="ARBA" id="ARBA00010231"/>
    </source>
</evidence>
<dbReference type="PANTHER" id="PTHR43771">
    <property type="entry name" value="PHOSPHOMANNOMUTASE"/>
    <property type="match status" value="1"/>
</dbReference>
<dbReference type="Pfam" id="PF00408">
    <property type="entry name" value="PGM_PMM_IV"/>
    <property type="match status" value="1"/>
</dbReference>
<dbReference type="Gene3D" id="3.40.120.10">
    <property type="entry name" value="Alpha-D-Glucose-1,6-Bisphosphate, subunit A, domain 3"/>
    <property type="match status" value="3"/>
</dbReference>
<feature type="domain" description="Alpha-D-phosphohexomutase alpha/beta/alpha" evidence="11">
    <location>
        <begin position="258"/>
        <end position="368"/>
    </location>
</feature>
<dbReference type="InterPro" id="IPR005844">
    <property type="entry name" value="A-D-PHexomutase_a/b/a-I"/>
</dbReference>
<dbReference type="EMBL" id="FQUG01000002">
    <property type="protein sequence ID" value="SHE29100.1"/>
    <property type="molecule type" value="Genomic_DNA"/>
</dbReference>
<evidence type="ECO:0000313" key="12">
    <source>
        <dbReference type="EMBL" id="SHE29100.1"/>
    </source>
</evidence>
<keyword evidence="6" id="KW-0413">Isomerase</keyword>
<dbReference type="PROSITE" id="PS00710">
    <property type="entry name" value="PGM_PMM"/>
    <property type="match status" value="1"/>
</dbReference>
<dbReference type="Pfam" id="PF02879">
    <property type="entry name" value="PGM_PMM_II"/>
    <property type="match status" value="1"/>
</dbReference>
<keyword evidence="4 7" id="KW-0479">Metal-binding</keyword>
<comment type="similarity">
    <text evidence="2 7">Belongs to the phosphohexose mutase family.</text>
</comment>
<dbReference type="Pfam" id="PF02878">
    <property type="entry name" value="PGM_PMM_I"/>
    <property type="match status" value="1"/>
</dbReference>
<name>A0A1M4SA78_9FIRM</name>
<dbReference type="SUPFAM" id="SSF55957">
    <property type="entry name" value="Phosphoglucomutase, C-terminal domain"/>
    <property type="match status" value="1"/>
</dbReference>
<dbReference type="GO" id="GO:0005975">
    <property type="term" value="P:carbohydrate metabolic process"/>
    <property type="evidence" value="ECO:0007669"/>
    <property type="project" value="InterPro"/>
</dbReference>
<evidence type="ECO:0000256" key="1">
    <source>
        <dbReference type="ARBA" id="ARBA00001946"/>
    </source>
</evidence>
<comment type="cofactor">
    <cofactor evidence="1">
        <name>Mg(2+)</name>
        <dbReference type="ChEBI" id="CHEBI:18420"/>
    </cofactor>
</comment>
<keyword evidence="13" id="KW-1185">Reference proteome</keyword>
<sequence>MVLSSKGFGAYDIRGVYPEEVNEELAYRVGRSCVKLFDAEKVAVGHDIRLSGPSISKALIDGLTDAGCDVVDIGQCGTEMIYFATAHLKLDGGIMITASHNPKEYNGMKLVRKEARPVSSDTGLKDIEKLVMEGSFKAAETEKGKVENVDILDDYIDHLLSYIDADKLSHLKVVANTGNGAGGPIVEALAKRLPIEVIPVHPEPDGNFPNGVPNPILPENRDATADVVKKEHADIGVAWDGDFDRCFLFDEKGGFIEGYYMVGFLAQAFLKKNPGAKIIYDPRLTWNTIEITEAMGGTPVMCKSGHAFIKDRMRRENAVYGGEMSAHHYFRDFSYCDSGMLVWLIVMQLLSEAKKPLSELMQERMAKFPCSGEINSHVEDAPAILKRLEAEYGPKGEVNHVDGLSVEFDNWRFNLRMSNTEPVIRLNVETRGDAKLLEEKTEELLKKIRA</sequence>
<dbReference type="Gene3D" id="3.30.310.50">
    <property type="entry name" value="Alpha-D-phosphohexomutase, C-terminal domain"/>
    <property type="match status" value="1"/>
</dbReference>
<proteinExistence type="inferred from homology"/>
<dbReference type="GO" id="GO:0000287">
    <property type="term" value="F:magnesium ion binding"/>
    <property type="evidence" value="ECO:0007669"/>
    <property type="project" value="InterPro"/>
</dbReference>
<dbReference type="OrthoDB" id="9806956at2"/>
<feature type="domain" description="Alpha-D-phosphohexomutase alpha/beta/alpha" evidence="10">
    <location>
        <begin position="153"/>
        <end position="253"/>
    </location>
</feature>
<evidence type="ECO:0000256" key="6">
    <source>
        <dbReference type="ARBA" id="ARBA00023235"/>
    </source>
</evidence>
<evidence type="ECO:0000259" key="9">
    <source>
        <dbReference type="Pfam" id="PF02878"/>
    </source>
</evidence>
<feature type="domain" description="Alpha-D-phosphohexomutase C-terminal" evidence="8">
    <location>
        <begin position="373"/>
        <end position="443"/>
    </location>
</feature>
<evidence type="ECO:0000256" key="4">
    <source>
        <dbReference type="ARBA" id="ARBA00022723"/>
    </source>
</evidence>
<dbReference type="SUPFAM" id="SSF53738">
    <property type="entry name" value="Phosphoglucomutase, first 3 domains"/>
    <property type="match status" value="3"/>
</dbReference>
<dbReference type="InterPro" id="IPR036900">
    <property type="entry name" value="A-D-PHexomutase_C_sf"/>
</dbReference>
<keyword evidence="5 7" id="KW-0460">Magnesium</keyword>
<dbReference type="InterPro" id="IPR005845">
    <property type="entry name" value="A-D-PHexomutase_a/b/a-II"/>
</dbReference>
<dbReference type="InterPro" id="IPR005846">
    <property type="entry name" value="A-D-PHexomutase_a/b/a-III"/>
</dbReference>
<gene>
    <name evidence="12" type="ORF">SAMN02745190_00053</name>
</gene>
<keyword evidence="3" id="KW-0597">Phosphoprotein</keyword>
<dbReference type="InterPro" id="IPR016066">
    <property type="entry name" value="A-D-PHexomutase_CS"/>
</dbReference>
<evidence type="ECO:0000313" key="13">
    <source>
        <dbReference type="Proteomes" id="UP000184404"/>
    </source>
</evidence>
<dbReference type="PRINTS" id="PR00509">
    <property type="entry name" value="PGMPMM"/>
</dbReference>
<dbReference type="InterPro" id="IPR005841">
    <property type="entry name" value="Alpha-D-phosphohexomutase_SF"/>
</dbReference>
<feature type="domain" description="Alpha-D-phosphohexomutase alpha/beta/alpha" evidence="9">
    <location>
        <begin position="6"/>
        <end position="135"/>
    </location>
</feature>
<dbReference type="RefSeq" id="WP_072934195.1">
    <property type="nucleotide sequence ID" value="NZ_FQUG01000002.1"/>
</dbReference>
<dbReference type="GO" id="GO:0016868">
    <property type="term" value="F:intramolecular phosphotransferase activity"/>
    <property type="evidence" value="ECO:0007669"/>
    <property type="project" value="InterPro"/>
</dbReference>
<dbReference type="STRING" id="1123243.SAMN02745190_00053"/>
<evidence type="ECO:0000259" key="11">
    <source>
        <dbReference type="Pfam" id="PF02880"/>
    </source>
</evidence>
<dbReference type="AlphaFoldDB" id="A0A1M4SA78"/>
<dbReference type="PANTHER" id="PTHR43771:SF1">
    <property type="entry name" value="PHOSPHOMANNOMUTASE"/>
    <property type="match status" value="1"/>
</dbReference>
<evidence type="ECO:0000256" key="3">
    <source>
        <dbReference type="ARBA" id="ARBA00022553"/>
    </source>
</evidence>
<dbReference type="Proteomes" id="UP000184404">
    <property type="component" value="Unassembled WGS sequence"/>
</dbReference>
<organism evidence="12 13">
    <name type="scientific">Schwartzia succinivorans DSM 10502</name>
    <dbReference type="NCBI Taxonomy" id="1123243"/>
    <lineage>
        <taxon>Bacteria</taxon>
        <taxon>Bacillati</taxon>
        <taxon>Bacillota</taxon>
        <taxon>Negativicutes</taxon>
        <taxon>Selenomonadales</taxon>
        <taxon>Selenomonadaceae</taxon>
        <taxon>Schwartzia</taxon>
    </lineage>
</organism>
<reference evidence="12 13" key="1">
    <citation type="submission" date="2016-11" db="EMBL/GenBank/DDBJ databases">
        <authorList>
            <person name="Jaros S."/>
            <person name="Januszkiewicz K."/>
            <person name="Wedrychowicz H."/>
        </authorList>
    </citation>
    <scope>NUCLEOTIDE SEQUENCE [LARGE SCALE GENOMIC DNA]</scope>
    <source>
        <strain evidence="12 13">DSM 10502</strain>
    </source>
</reference>
<dbReference type="CDD" id="cd03089">
    <property type="entry name" value="PMM_PGM"/>
    <property type="match status" value="1"/>
</dbReference>
<dbReference type="Pfam" id="PF02880">
    <property type="entry name" value="PGM_PMM_III"/>
    <property type="match status" value="1"/>
</dbReference>
<evidence type="ECO:0000259" key="10">
    <source>
        <dbReference type="Pfam" id="PF02879"/>
    </source>
</evidence>
<evidence type="ECO:0000259" key="8">
    <source>
        <dbReference type="Pfam" id="PF00408"/>
    </source>
</evidence>
<accession>A0A1M4SA78</accession>
<evidence type="ECO:0000256" key="5">
    <source>
        <dbReference type="ARBA" id="ARBA00022842"/>
    </source>
</evidence>
<evidence type="ECO:0000256" key="7">
    <source>
        <dbReference type="RuleBase" id="RU004326"/>
    </source>
</evidence>
<protein>
    <submittedName>
        <fullName evidence="12">Phosphomannomutase</fullName>
    </submittedName>
</protein>